<dbReference type="Gene3D" id="3.40.50.150">
    <property type="entry name" value="Vaccinia Virus protein VP39"/>
    <property type="match status" value="1"/>
</dbReference>
<dbReference type="Proteomes" id="UP000711488">
    <property type="component" value="Unassembled WGS sequence"/>
</dbReference>
<dbReference type="GO" id="GO:0005789">
    <property type="term" value="C:endoplasmic reticulum membrane"/>
    <property type="evidence" value="ECO:0007669"/>
    <property type="project" value="TreeGrafter"/>
</dbReference>
<dbReference type="GO" id="GO:0005794">
    <property type="term" value="C:Golgi apparatus"/>
    <property type="evidence" value="ECO:0007669"/>
    <property type="project" value="TreeGrafter"/>
</dbReference>
<accession>A0A6A0GU11</accession>
<comment type="caution">
    <text evidence="2">The sequence shown here is derived from an EMBL/GenBank/DDBJ whole genome shotgun (WGS) entry which is preliminary data.</text>
</comment>
<reference evidence="2" key="2">
    <citation type="journal article" date="2018" name="Environ. Sci. Technol.">
        <title>The Toxicogenome of Hyalella azteca: A Model for Sediment Ecotoxicology and Evolutionary Toxicology.</title>
        <authorList>
            <person name="Poynton H.C."/>
            <person name="Hasenbein S."/>
            <person name="Benoit J.B."/>
            <person name="Sepulveda M.S."/>
            <person name="Poelchau M.F."/>
            <person name="Hughes D.S.T."/>
            <person name="Murali S.C."/>
            <person name="Chen S."/>
            <person name="Glastad K.M."/>
            <person name="Goodisman M.A.D."/>
            <person name="Werren J.H."/>
            <person name="Vineis J.H."/>
            <person name="Bowen J.L."/>
            <person name="Friedrich M."/>
            <person name="Jones J."/>
            <person name="Robertson H.M."/>
            <person name="Feyereisen R."/>
            <person name="Mechler-Hickson A."/>
            <person name="Mathers N."/>
            <person name="Lee C.E."/>
            <person name="Colbourne J.K."/>
            <person name="Biales A."/>
            <person name="Johnston J.S."/>
            <person name="Wellborn G.A."/>
            <person name="Rosendale A.J."/>
            <person name="Cridge A.G."/>
            <person name="Munoz-Torres M.C."/>
            <person name="Bain P.A."/>
            <person name="Manny A.R."/>
            <person name="Major K.M."/>
            <person name="Lambert F.N."/>
            <person name="Vulpe C.D."/>
            <person name="Tuck P."/>
            <person name="Blalock B.J."/>
            <person name="Lin Y.Y."/>
            <person name="Smith M.E."/>
            <person name="Ochoa-Acuna H."/>
            <person name="Chen M.M."/>
            <person name="Childers C.P."/>
            <person name="Qu J."/>
            <person name="Dugan S."/>
            <person name="Lee S.L."/>
            <person name="Chao H."/>
            <person name="Dinh H."/>
            <person name="Han Y."/>
            <person name="Doddapaneni H."/>
            <person name="Worley K.C."/>
            <person name="Muzny D.M."/>
            <person name="Gibbs R.A."/>
            <person name="Richards S."/>
        </authorList>
    </citation>
    <scope>NUCLEOTIDE SEQUENCE</scope>
    <source>
        <strain evidence="2">HAZT.00-mixed</strain>
        <tissue evidence="2">Whole organism</tissue>
    </source>
</reference>
<evidence type="ECO:0000259" key="1">
    <source>
        <dbReference type="Pfam" id="PF05050"/>
    </source>
</evidence>
<dbReference type="PANTHER" id="PTHR34009:SF2">
    <property type="entry name" value="PROTEIN STAR"/>
    <property type="match status" value="1"/>
</dbReference>
<dbReference type="PANTHER" id="PTHR34009">
    <property type="entry name" value="PROTEIN STAR"/>
    <property type="match status" value="1"/>
</dbReference>
<organism evidence="2">
    <name type="scientific">Hyalella azteca</name>
    <name type="common">Amphipod</name>
    <dbReference type="NCBI Taxonomy" id="294128"/>
    <lineage>
        <taxon>Eukaryota</taxon>
        <taxon>Metazoa</taxon>
        <taxon>Ecdysozoa</taxon>
        <taxon>Arthropoda</taxon>
        <taxon>Crustacea</taxon>
        <taxon>Multicrustacea</taxon>
        <taxon>Malacostraca</taxon>
        <taxon>Eumalacostraca</taxon>
        <taxon>Peracarida</taxon>
        <taxon>Amphipoda</taxon>
        <taxon>Senticaudata</taxon>
        <taxon>Talitrida</taxon>
        <taxon>Talitroidea</taxon>
        <taxon>Hyalellidae</taxon>
        <taxon>Hyalella</taxon>
    </lineage>
</organism>
<proteinExistence type="predicted"/>
<dbReference type="InterPro" id="IPR006342">
    <property type="entry name" value="FkbM_mtfrase"/>
</dbReference>
<dbReference type="GO" id="GO:0006888">
    <property type="term" value="P:endoplasmic reticulum to Golgi vesicle-mediated transport"/>
    <property type="evidence" value="ECO:0007669"/>
    <property type="project" value="TreeGrafter"/>
</dbReference>
<dbReference type="GO" id="GO:0016197">
    <property type="term" value="P:endosomal transport"/>
    <property type="evidence" value="ECO:0007669"/>
    <property type="project" value="TreeGrafter"/>
</dbReference>
<reference evidence="2" key="1">
    <citation type="submission" date="2014-08" db="EMBL/GenBank/DDBJ databases">
        <authorList>
            <person name="Murali S."/>
            <person name="Richards S."/>
            <person name="Bandaranaike D."/>
            <person name="Bellair M."/>
            <person name="Blankenburg K."/>
            <person name="Chao H."/>
            <person name="Dinh H."/>
            <person name="Doddapaneni H."/>
            <person name="Dugan-Rocha S."/>
            <person name="Elkadiri S."/>
            <person name="Gnanaolivu R."/>
            <person name="Hughes D."/>
            <person name="Lee S."/>
            <person name="Li M."/>
            <person name="Ming W."/>
            <person name="Munidasa M."/>
            <person name="Muniz J."/>
            <person name="Nguyen L."/>
            <person name="Osuji N."/>
            <person name="Pu L.-L."/>
            <person name="Puazo M."/>
            <person name="Skinner E."/>
            <person name="Qu C."/>
            <person name="Quiroz J."/>
            <person name="Raj R."/>
            <person name="Weissenberger G."/>
            <person name="Xin Y."/>
            <person name="Zou X."/>
            <person name="Han Y."/>
            <person name="Worley K."/>
            <person name="Muzny D."/>
            <person name="Gibbs R."/>
        </authorList>
    </citation>
    <scope>NUCLEOTIDE SEQUENCE</scope>
    <source>
        <strain evidence="2">HAZT.00-mixed</strain>
        <tissue evidence="2">Whole organism</tissue>
    </source>
</reference>
<name>A0A6A0GU11_HYAAZ</name>
<dbReference type="SUPFAM" id="SSF53335">
    <property type="entry name" value="S-adenosyl-L-methionine-dependent methyltransferases"/>
    <property type="match status" value="1"/>
</dbReference>
<dbReference type="EMBL" id="JQDR03014327">
    <property type="protein sequence ID" value="KAA0188286.1"/>
    <property type="molecule type" value="Genomic_DNA"/>
</dbReference>
<dbReference type="OrthoDB" id="6357215at2759"/>
<feature type="domain" description="Methyltransferase FkbM" evidence="1">
    <location>
        <begin position="70"/>
        <end position="199"/>
    </location>
</feature>
<evidence type="ECO:0000313" key="2">
    <source>
        <dbReference type="EMBL" id="KAA0188286.1"/>
    </source>
</evidence>
<dbReference type="GO" id="GO:0005886">
    <property type="term" value="C:plasma membrane"/>
    <property type="evidence" value="ECO:0007669"/>
    <property type="project" value="TreeGrafter"/>
</dbReference>
<gene>
    <name evidence="2" type="ORF">HAZT_HAZT000369</name>
</gene>
<reference evidence="2" key="3">
    <citation type="submission" date="2019-06" db="EMBL/GenBank/DDBJ databases">
        <authorList>
            <person name="Poynton C."/>
            <person name="Hasenbein S."/>
            <person name="Benoit J.B."/>
            <person name="Sepulveda M.S."/>
            <person name="Poelchau M.F."/>
            <person name="Murali S.C."/>
            <person name="Chen S."/>
            <person name="Glastad K.M."/>
            <person name="Werren J.H."/>
            <person name="Vineis J.H."/>
            <person name="Bowen J.L."/>
            <person name="Friedrich M."/>
            <person name="Jones J."/>
            <person name="Robertson H.M."/>
            <person name="Feyereisen R."/>
            <person name="Mechler-Hickson A."/>
            <person name="Mathers N."/>
            <person name="Lee C.E."/>
            <person name="Colbourne J.K."/>
            <person name="Biales A."/>
            <person name="Johnston J.S."/>
            <person name="Wellborn G.A."/>
            <person name="Rosendale A.J."/>
            <person name="Cridge A.G."/>
            <person name="Munoz-Torres M.C."/>
            <person name="Bain P.A."/>
            <person name="Manny A.R."/>
            <person name="Major K.M."/>
            <person name="Lambert F.N."/>
            <person name="Vulpe C.D."/>
            <person name="Tuck P."/>
            <person name="Blalock B.J."/>
            <person name="Lin Y.-Y."/>
            <person name="Smith M.E."/>
            <person name="Ochoa-Acuna H."/>
            <person name="Chen M.-J.M."/>
            <person name="Childers C.P."/>
            <person name="Qu J."/>
            <person name="Dugan S."/>
            <person name="Lee S.L."/>
            <person name="Chao H."/>
            <person name="Dinh H."/>
            <person name="Han Y."/>
            <person name="Doddapaneni H."/>
            <person name="Worley K.C."/>
            <person name="Muzny D.M."/>
            <person name="Gibbs R.A."/>
            <person name="Richards S."/>
        </authorList>
    </citation>
    <scope>NUCLEOTIDE SEQUENCE</scope>
    <source>
        <strain evidence="2">HAZT.00-mixed</strain>
        <tissue evidence="2">Whole organism</tissue>
    </source>
</reference>
<dbReference type="Pfam" id="PF05050">
    <property type="entry name" value="Methyltransf_21"/>
    <property type="match status" value="1"/>
</dbReference>
<protein>
    <recommendedName>
        <fullName evidence="1">Methyltransferase FkbM domain-containing protein</fullName>
    </recommendedName>
</protein>
<dbReference type="InterPro" id="IPR029063">
    <property type="entry name" value="SAM-dependent_MTases_sf"/>
</dbReference>
<dbReference type="AlphaFoldDB" id="A0A6A0GU11"/>
<sequence>MRRYIEFFLALNSEETRSDDPRLIDIIRKLYLMPASTEPYAFAAASLPSDGQATIVDNFFKQKTHGLFVECGAFDGQYLSNTLFLERFRAWTGLLIEPEPSNFEDLKNRHRKALIANSCLSSKPHPSEFVLRQDRALSEILDVKNISYDRETGGTGDVSYNIVQCFPFYSFLLAANITTVDYFSLDVEGQEFNVLKTIPWHRVDIKEGKAAVNAYMATTGYVDYDELADGYGTPSDVIYVRRDLLA</sequence>
<dbReference type="InterPro" id="IPR053202">
    <property type="entry name" value="EGF_Rcpt_Signaling_Reg"/>
</dbReference>
<dbReference type="GO" id="GO:0031902">
    <property type="term" value="C:late endosome membrane"/>
    <property type="evidence" value="ECO:0007669"/>
    <property type="project" value="TreeGrafter"/>
</dbReference>